<dbReference type="Pfam" id="PF02383">
    <property type="entry name" value="Syja_N"/>
    <property type="match status" value="1"/>
</dbReference>
<organism evidence="3 4">
    <name type="scientific">Rhizopus microsporus</name>
    <dbReference type="NCBI Taxonomy" id="58291"/>
    <lineage>
        <taxon>Eukaryota</taxon>
        <taxon>Fungi</taxon>
        <taxon>Fungi incertae sedis</taxon>
        <taxon>Mucoromycota</taxon>
        <taxon>Mucoromycotina</taxon>
        <taxon>Mucoromycetes</taxon>
        <taxon>Mucorales</taxon>
        <taxon>Mucorineae</taxon>
        <taxon>Rhizopodaceae</taxon>
        <taxon>Rhizopus</taxon>
    </lineage>
</organism>
<feature type="transmembrane region" description="Helical" evidence="1">
    <location>
        <begin position="64"/>
        <end position="83"/>
    </location>
</feature>
<dbReference type="Proteomes" id="UP000242381">
    <property type="component" value="Unassembled WGS sequence"/>
</dbReference>
<keyword evidence="1" id="KW-0472">Membrane</keyword>
<evidence type="ECO:0000259" key="2">
    <source>
        <dbReference type="PROSITE" id="PS50275"/>
    </source>
</evidence>
<evidence type="ECO:0000313" key="4">
    <source>
        <dbReference type="Proteomes" id="UP000242381"/>
    </source>
</evidence>
<sequence>MVFEQLELRITDDVYHFTPLYEPAKTTTTSSSLDSTDTLTVYRDSGQLQLNAPPIRNASIQKQFIVYGILGFIELLAGEYMIVITGCQKIGTLLLNNEIFQATSFQILPISRNTGVLSDRQLEDEQRYIHLLESHLKDNVFYFSCKYNITLSIQKQVELVANGYNDWRKADTRFFWNRHLCSKLINASQKMKAGLDFDSFILPVIQGFISINPSVINGRSVTFALISRRSQERAGTRYFSRGLDQEGHASNFVETEQLLLCDSPGSLIQTNSICLSHIQTRGSVPAVWRQVPNMRYTPQLWVQSNLADEKVLDASRTHFEQQVKYYGPQILINLVNRKGYEVPVGEVFARIIEELNDPNLKYIHFDFHYECRKMRWHRVQLLIDELEQDLSQQGFCLCDMTYPSEPVLRQKQTSVIRTNCMDCLDRTNVVQSTIGRWVLNKQLREVKILQSTEVIENDEQFMTIFKNVWADNADALSLSYSGSGALKTDFTRTGKRTYIGAMNDLFNSIIRYVKNNYMDGSRQDGIDLILGKYKVIPALSSRDQFISPFQAQTLPLYMKFIPIYLLLSLILFNLVLFSPNAFGINSSLVHVTLLSFLFATILALWSYILQNGTEFVDWPKLIPLSLPRVEDRPLEVTNTQDYVFTKYAPRRSSTVVLNEIEQGYELPILKKTT</sequence>
<gene>
    <name evidence="3" type="ORF">BCV71DRAFT_263314</name>
</gene>
<dbReference type="PANTHER" id="PTHR45662">
    <property type="entry name" value="PHOSPHATIDYLINOSITIDE PHOSPHATASE SAC1"/>
    <property type="match status" value="1"/>
</dbReference>
<feature type="transmembrane region" description="Helical" evidence="1">
    <location>
        <begin position="556"/>
        <end position="576"/>
    </location>
</feature>
<keyword evidence="1" id="KW-0812">Transmembrane</keyword>
<evidence type="ECO:0000256" key="1">
    <source>
        <dbReference type="SAM" id="Phobius"/>
    </source>
</evidence>
<dbReference type="PANTHER" id="PTHR45662:SF2">
    <property type="entry name" value="PHOSPHATIDYLINOSITOL-3-PHOSPHATASE SAC1"/>
    <property type="match status" value="1"/>
</dbReference>
<dbReference type="PROSITE" id="PS50275">
    <property type="entry name" value="SAC"/>
    <property type="match status" value="1"/>
</dbReference>
<dbReference type="InterPro" id="IPR002013">
    <property type="entry name" value="SAC_dom"/>
</dbReference>
<dbReference type="GO" id="GO:0046856">
    <property type="term" value="P:phosphatidylinositol dephosphorylation"/>
    <property type="evidence" value="ECO:0007669"/>
    <property type="project" value="TreeGrafter"/>
</dbReference>
<dbReference type="OMA" id="ITKAQPV"/>
<protein>
    <recommendedName>
        <fullName evidence="2">SAC domain-containing protein</fullName>
    </recommendedName>
</protein>
<reference evidence="3 4" key="1">
    <citation type="journal article" date="2016" name="Proc. Natl. Acad. Sci. U.S.A.">
        <title>Lipid metabolic changes in an early divergent fungus govern the establishment of a mutualistic symbiosis with endobacteria.</title>
        <authorList>
            <person name="Lastovetsky O.A."/>
            <person name="Gaspar M.L."/>
            <person name="Mondo S.J."/>
            <person name="LaButti K.M."/>
            <person name="Sandor L."/>
            <person name="Grigoriev I.V."/>
            <person name="Henry S.A."/>
            <person name="Pawlowska T.E."/>
        </authorList>
    </citation>
    <scope>NUCLEOTIDE SEQUENCE [LARGE SCALE GENOMIC DNA]</scope>
    <source>
        <strain evidence="3 4">ATCC 11559</strain>
    </source>
</reference>
<evidence type="ECO:0000313" key="3">
    <source>
        <dbReference type="EMBL" id="ORE19017.1"/>
    </source>
</evidence>
<dbReference type="AlphaFoldDB" id="A0A1X0S3Z5"/>
<dbReference type="GO" id="GO:0005783">
    <property type="term" value="C:endoplasmic reticulum"/>
    <property type="evidence" value="ECO:0007669"/>
    <property type="project" value="TreeGrafter"/>
</dbReference>
<dbReference type="VEuPathDB" id="FungiDB:BCV72DRAFT_302302"/>
<feature type="domain" description="SAC" evidence="2">
    <location>
        <begin position="132"/>
        <end position="482"/>
    </location>
</feature>
<dbReference type="EMBL" id="KV921318">
    <property type="protein sequence ID" value="ORE19017.1"/>
    <property type="molecule type" value="Genomic_DNA"/>
</dbReference>
<dbReference type="GO" id="GO:0043812">
    <property type="term" value="F:phosphatidylinositol-4-phosphate phosphatase activity"/>
    <property type="evidence" value="ECO:0007669"/>
    <property type="project" value="TreeGrafter"/>
</dbReference>
<accession>A0A1X0S3Z5</accession>
<proteinExistence type="predicted"/>
<keyword evidence="1" id="KW-1133">Transmembrane helix</keyword>
<feature type="transmembrane region" description="Helical" evidence="1">
    <location>
        <begin position="588"/>
        <end position="608"/>
    </location>
</feature>
<name>A0A1X0S3Z5_RHIZD</name>